<name>A0AC61NER7_9BACT</name>
<evidence type="ECO:0000313" key="2">
    <source>
        <dbReference type="Proteomes" id="UP000826212"/>
    </source>
</evidence>
<protein>
    <submittedName>
        <fullName evidence="1">Uncharacterized protein</fullName>
    </submittedName>
</protein>
<gene>
    <name evidence="1" type="ORF">K4L44_16360</name>
</gene>
<proteinExistence type="predicted"/>
<sequence length="193" mass="23442">MKKIESFLLYVFGLTLILRITLIFPYRFYSLTVCLALIIFYLVWTIGSLNEVDLLTYFRDFRKRKLRWDRVSQGVGCILILLGLSSMEYIWPYYRILLWLGVFFIMQSFLIELISFYKQNVPVGSTLKRSFFWLIIAFMFISTSESTIFIRMYRDHPRLVQYYKTYVENPKSERDRKLLKKEFNRVEDEMSKR</sequence>
<reference evidence="1" key="1">
    <citation type="submission" date="2021-08" db="EMBL/GenBank/DDBJ databases">
        <title>Novel anaerobic bacterium isolated from sea squirt in East Sea, Republic of Korea.</title>
        <authorList>
            <person name="Nguyen T.H."/>
            <person name="Li Z."/>
            <person name="Lee Y.-J."/>
            <person name="Ko J."/>
            <person name="Kim S.-G."/>
        </authorList>
    </citation>
    <scope>NUCLEOTIDE SEQUENCE</scope>
    <source>
        <strain evidence="1">KCTC 25031</strain>
    </source>
</reference>
<accession>A0AC61NER7</accession>
<dbReference type="EMBL" id="CP081303">
    <property type="protein sequence ID" value="QZE14080.1"/>
    <property type="molecule type" value="Genomic_DNA"/>
</dbReference>
<dbReference type="Proteomes" id="UP000826212">
    <property type="component" value="Chromosome"/>
</dbReference>
<organism evidence="1 2">
    <name type="scientific">Halosquirtibacter laminarini</name>
    <dbReference type="NCBI Taxonomy" id="3374600"/>
    <lineage>
        <taxon>Bacteria</taxon>
        <taxon>Pseudomonadati</taxon>
        <taxon>Bacteroidota</taxon>
        <taxon>Bacteroidia</taxon>
        <taxon>Marinilabiliales</taxon>
        <taxon>Prolixibacteraceae</taxon>
        <taxon>Halosquirtibacter</taxon>
    </lineage>
</organism>
<keyword evidence="2" id="KW-1185">Reference proteome</keyword>
<evidence type="ECO:0000313" key="1">
    <source>
        <dbReference type="EMBL" id="QZE14080.1"/>
    </source>
</evidence>